<dbReference type="RefSeq" id="WP_090670241.1">
    <property type="nucleotide sequence ID" value="NZ_FOUF01000021.1"/>
</dbReference>
<comment type="similarity">
    <text evidence="1">Belongs to the CapA family.</text>
</comment>
<dbReference type="STRING" id="52442.SAMN05421880_12145"/>
<dbReference type="InterPro" id="IPR052169">
    <property type="entry name" value="CW_Biosynth-Accessory"/>
</dbReference>
<dbReference type="Gene3D" id="3.60.21.10">
    <property type="match status" value="1"/>
</dbReference>
<protein>
    <submittedName>
        <fullName evidence="3">Capsule synthesis protein PGA_cap</fullName>
    </submittedName>
</protein>
<accession>A0A1I4RY34</accession>
<evidence type="ECO:0000313" key="3">
    <source>
        <dbReference type="EMBL" id="SFM57139.1"/>
    </source>
</evidence>
<dbReference type="PANTHER" id="PTHR33393:SF13">
    <property type="entry name" value="PGA BIOSYNTHESIS PROTEIN CAPA"/>
    <property type="match status" value="1"/>
</dbReference>
<dbReference type="SMART" id="SM00854">
    <property type="entry name" value="PGA_cap"/>
    <property type="match status" value="1"/>
</dbReference>
<feature type="domain" description="Capsule synthesis protein CapA" evidence="2">
    <location>
        <begin position="2"/>
        <end position="231"/>
    </location>
</feature>
<dbReference type="InterPro" id="IPR029052">
    <property type="entry name" value="Metallo-depent_PP-like"/>
</dbReference>
<sequence>MKLLFLGDFFYRQEKRIKSNFSHRFNQECIIVANFEGCITQKCVFKSEKVLLGQSTESAIAANELSIRYVSLANNHLHDHDNSTIALTQNLLRKSGITPFGLTKINNDEDISINLTINKIEIEIFGVTHKMTGAIVGATNDWEFFCEDIESTKFLSALEESKRKGKFVIVYVHWGETNYRFPSLDIRQLARKLVNLGANLIVGHHPHVIQGMELINGSKVYYSVGNLVFDEYEGRKGLLKLSQINRKSIGILLELERNDTSILGFLYDPHNPKLDLVNAPHFELFFLSIPFKLPDSLYHFFLKIYFLYRLISRLIFWLAPSRLKQIGPRQMQALKLLIKKIFA</sequence>
<dbReference type="AlphaFoldDB" id="A0A1I4RY34"/>
<proteinExistence type="inferred from homology"/>
<gene>
    <name evidence="3" type="ORF">SAMN05421880_12145</name>
</gene>
<dbReference type="Proteomes" id="UP000199561">
    <property type="component" value="Unassembled WGS sequence"/>
</dbReference>
<evidence type="ECO:0000259" key="2">
    <source>
        <dbReference type="SMART" id="SM00854"/>
    </source>
</evidence>
<dbReference type="SUPFAM" id="SSF56300">
    <property type="entry name" value="Metallo-dependent phosphatases"/>
    <property type="match status" value="1"/>
</dbReference>
<organism evidence="3 4">
    <name type="scientific">Nitrosomonas nitrosa</name>
    <dbReference type="NCBI Taxonomy" id="52442"/>
    <lineage>
        <taxon>Bacteria</taxon>
        <taxon>Pseudomonadati</taxon>
        <taxon>Pseudomonadota</taxon>
        <taxon>Betaproteobacteria</taxon>
        <taxon>Nitrosomonadales</taxon>
        <taxon>Nitrosomonadaceae</taxon>
        <taxon>Nitrosomonas</taxon>
    </lineage>
</organism>
<evidence type="ECO:0000256" key="1">
    <source>
        <dbReference type="ARBA" id="ARBA00005662"/>
    </source>
</evidence>
<dbReference type="Pfam" id="PF09587">
    <property type="entry name" value="PGA_cap"/>
    <property type="match status" value="1"/>
</dbReference>
<reference evidence="3 4" key="1">
    <citation type="submission" date="2016-10" db="EMBL/GenBank/DDBJ databases">
        <authorList>
            <person name="de Groot N.N."/>
        </authorList>
    </citation>
    <scope>NUCLEOTIDE SEQUENCE [LARGE SCALE GENOMIC DNA]</scope>
    <source>
        <strain evidence="3 4">Nm146</strain>
    </source>
</reference>
<keyword evidence="4" id="KW-1185">Reference proteome</keyword>
<dbReference type="InterPro" id="IPR019079">
    <property type="entry name" value="Capsule_synth_CapA"/>
</dbReference>
<dbReference type="PANTHER" id="PTHR33393">
    <property type="entry name" value="POLYGLUTAMINE SYNTHESIS ACCESSORY PROTEIN RV0574C-RELATED"/>
    <property type="match status" value="1"/>
</dbReference>
<evidence type="ECO:0000313" key="4">
    <source>
        <dbReference type="Proteomes" id="UP000199561"/>
    </source>
</evidence>
<dbReference type="EMBL" id="FOUF01000021">
    <property type="protein sequence ID" value="SFM57139.1"/>
    <property type="molecule type" value="Genomic_DNA"/>
</dbReference>
<name>A0A1I4RY34_9PROT</name>